<dbReference type="Pfam" id="PF13424">
    <property type="entry name" value="TPR_12"/>
    <property type="match status" value="2"/>
</dbReference>
<dbReference type="Gene3D" id="3.40.50.1580">
    <property type="entry name" value="Nucleoside phosphorylase domain"/>
    <property type="match status" value="1"/>
</dbReference>
<proteinExistence type="predicted"/>
<dbReference type="AlphaFoldDB" id="A0A8H5ZVC5"/>
<dbReference type="GO" id="GO:0009116">
    <property type="term" value="P:nucleoside metabolic process"/>
    <property type="evidence" value="ECO:0007669"/>
    <property type="project" value="InterPro"/>
</dbReference>
<dbReference type="PANTHER" id="PTHR46082:SF11">
    <property type="entry name" value="AAA+ ATPASE DOMAIN-CONTAINING PROTEIN-RELATED"/>
    <property type="match status" value="1"/>
</dbReference>
<dbReference type="InterPro" id="IPR053137">
    <property type="entry name" value="NLR-like"/>
</dbReference>
<dbReference type="InterPro" id="IPR027417">
    <property type="entry name" value="P-loop_NTPase"/>
</dbReference>
<dbReference type="Proteomes" id="UP000541154">
    <property type="component" value="Unassembled WGS sequence"/>
</dbReference>
<dbReference type="EMBL" id="SPNV01000251">
    <property type="protein sequence ID" value="KAF5857543.1"/>
    <property type="molecule type" value="Genomic_DNA"/>
</dbReference>
<dbReference type="PANTHER" id="PTHR46082">
    <property type="entry name" value="ATP/GTP-BINDING PROTEIN-RELATED"/>
    <property type="match status" value="1"/>
</dbReference>
<keyword evidence="2" id="KW-1185">Reference proteome</keyword>
<dbReference type="SUPFAM" id="SSF53167">
    <property type="entry name" value="Purine and uridine phosphorylases"/>
    <property type="match status" value="1"/>
</dbReference>
<accession>A0A8H5ZVC5</accession>
<dbReference type="SUPFAM" id="SSF48452">
    <property type="entry name" value="TPR-like"/>
    <property type="match status" value="3"/>
</dbReference>
<protein>
    <submittedName>
        <fullName evidence="1">Uncharacterized protein</fullName>
    </submittedName>
</protein>
<dbReference type="InterPro" id="IPR019734">
    <property type="entry name" value="TPR_rpt"/>
</dbReference>
<dbReference type="SMART" id="SM00028">
    <property type="entry name" value="TPR"/>
    <property type="match status" value="5"/>
</dbReference>
<dbReference type="Gene3D" id="1.25.40.10">
    <property type="entry name" value="Tetratricopeptide repeat domain"/>
    <property type="match status" value="3"/>
</dbReference>
<evidence type="ECO:0000313" key="1">
    <source>
        <dbReference type="EMBL" id="KAF5857543.1"/>
    </source>
</evidence>
<comment type="caution">
    <text evidence="1">The sequence shown here is derived from an EMBL/GenBank/DDBJ whole genome shotgun (WGS) entry which is preliminary data.</text>
</comment>
<organism evidence="1 2">
    <name type="scientific">Petromyces alliaceus</name>
    <name type="common">Aspergillus alliaceus</name>
    <dbReference type="NCBI Taxonomy" id="209559"/>
    <lineage>
        <taxon>Eukaryota</taxon>
        <taxon>Fungi</taxon>
        <taxon>Dikarya</taxon>
        <taxon>Ascomycota</taxon>
        <taxon>Pezizomycotina</taxon>
        <taxon>Eurotiomycetes</taxon>
        <taxon>Eurotiomycetidae</taxon>
        <taxon>Eurotiales</taxon>
        <taxon>Aspergillaceae</taxon>
        <taxon>Aspergillus</taxon>
        <taxon>Aspergillus subgen. Circumdati</taxon>
    </lineage>
</organism>
<dbReference type="PRINTS" id="PR00381">
    <property type="entry name" value="KINESINLIGHT"/>
</dbReference>
<dbReference type="SUPFAM" id="SSF52540">
    <property type="entry name" value="P-loop containing nucleoside triphosphate hydrolases"/>
    <property type="match status" value="1"/>
</dbReference>
<dbReference type="InterPro" id="IPR035994">
    <property type="entry name" value="Nucleoside_phosphorylase_sf"/>
</dbReference>
<dbReference type="Pfam" id="PF13374">
    <property type="entry name" value="TPR_10"/>
    <property type="match status" value="5"/>
</dbReference>
<dbReference type="GO" id="GO:0003824">
    <property type="term" value="F:catalytic activity"/>
    <property type="evidence" value="ECO:0007669"/>
    <property type="project" value="InterPro"/>
</dbReference>
<reference evidence="1 2" key="1">
    <citation type="submission" date="2019-04" db="EMBL/GenBank/DDBJ databases">
        <title>Aspergillus burnettii sp. nov., novel species from soil in southeast Queensland.</title>
        <authorList>
            <person name="Gilchrist C.L.M."/>
            <person name="Pitt J.I."/>
            <person name="Lange L."/>
            <person name="Lacey H.J."/>
            <person name="Vuong D."/>
            <person name="Midgley D.J."/>
            <person name="Greenfield P."/>
            <person name="Bradbury M."/>
            <person name="Lacey E."/>
            <person name="Busk P.K."/>
            <person name="Pilgaard B."/>
            <person name="Chooi Y.H."/>
            <person name="Piggott A.M."/>
        </authorList>
    </citation>
    <scope>NUCLEOTIDE SEQUENCE [LARGE SCALE GENOMIC DNA]</scope>
    <source>
        <strain evidence="1 2">FRR 5400</strain>
    </source>
</reference>
<sequence length="854" mass="94879">MASLTHDDYTIAWISALPLEMAAASVMLDKTHNPLPQPVTDPNAYVLGELSGHCIVMACLPTGVYGTISAATVMSHMISTFSSDPVWFDGGNWRGVPSTSNDIRLGDVVVSKPVGKYSGVIQYDYGKAVQGGQFEPTGTLNKPPQTLLTHMAYLEATQMTKRDDAVAKIVLETLGLQDVRTTDIKEQIKIHLSSGCAGKWLMVFDNADNVNMWLLAGDAAPILEELLPESEQGRILFTTRNRKLTVDLTSSNIVPIPHGDKEIILKIFEKSLVQNRLLEDHITTVSLLKQLTFLPLAITQASAYINKNCLSLPTYLALLQEQESEVVDLLSEDFKDPGYYKDIQNPVITTWLISFKQIHCQDQLAADYLSFMACINPRNIPQSLLPPPTSRKHKIDALGLLNVKDGPEHPNTLTSMANLASTFWNQGRWNEAEKLELEVLETRKAVLGAEHPDTLTSMANLAATYPDQGRWNEAEKLFGRWSEAEKLEMQVMETSETVLGAEHPSTLRSIMNLAGTYRNQGRWNEAEKLEVQVMEISKTVLGAEHPDTLSSVVNLASTYWNQGQWNEAEKLLMQVMDTSETVLGADHPSTLRIMANLGATYCKQGRWSEAEKLQIQVMKTRKAALGAEHPDTLITMNNLAATYRNQGRWNEAEKLLTQVLEIYKTVLGEEHPDTLRSMANLAETYRSQERWSEADKIFMQLMETRKTVLGAEHPDTLTIMASLAYTRKSQGKLQDASALMAKCSELRIKVLGPDHPDSKSSTSALGNWKDMNNSLPNKITQAVPSQIELSQYQHEVSAGHTIAAVVALALHEEHNKPSYMRTRPAAELSLRNHPLIMACRTSPATGGQDLREVD</sequence>
<evidence type="ECO:0000313" key="2">
    <source>
        <dbReference type="Proteomes" id="UP000541154"/>
    </source>
</evidence>
<name>A0A8H5ZVC5_PETAA</name>
<dbReference type="InterPro" id="IPR011990">
    <property type="entry name" value="TPR-like_helical_dom_sf"/>
</dbReference>
<gene>
    <name evidence="1" type="ORF">ETB97_005646</name>
</gene>